<evidence type="ECO:0000313" key="5">
    <source>
        <dbReference type="Proteomes" id="UP000243524"/>
    </source>
</evidence>
<evidence type="ECO:0000259" key="3">
    <source>
        <dbReference type="Pfam" id="PF02834"/>
    </source>
</evidence>
<dbReference type="InterPro" id="IPR004175">
    <property type="entry name" value="RNA_CPDase"/>
</dbReference>
<feature type="active site" description="Proton donor" evidence="2">
    <location>
        <position position="44"/>
    </location>
</feature>
<dbReference type="Proteomes" id="UP000243524">
    <property type="component" value="Unassembled WGS sequence"/>
</dbReference>
<dbReference type="HAMAP" id="MF_01940">
    <property type="entry name" value="RNA_CPDase"/>
    <property type="match status" value="1"/>
</dbReference>
<protein>
    <recommendedName>
        <fullName evidence="2">RNA 2',3'-cyclic phosphodiesterase</fullName>
        <shortName evidence="2">RNA 2',3'-CPDase</shortName>
        <ecNumber evidence="2">3.1.4.58</ecNumber>
    </recommendedName>
</protein>
<organism evidence="4 5">
    <name type="scientific">Halalkalibacillus sediminis</name>
    <dbReference type="NCBI Taxonomy" id="2018042"/>
    <lineage>
        <taxon>Bacteria</taxon>
        <taxon>Bacillati</taxon>
        <taxon>Bacillota</taxon>
        <taxon>Bacilli</taxon>
        <taxon>Bacillales</taxon>
        <taxon>Bacillaceae</taxon>
        <taxon>Halalkalibacillus</taxon>
    </lineage>
</organism>
<dbReference type="PANTHER" id="PTHR35561">
    <property type="entry name" value="RNA 2',3'-CYCLIC PHOSPHODIESTERASE"/>
    <property type="match status" value="1"/>
</dbReference>
<feature type="domain" description="Phosphoesterase HXTX" evidence="3">
    <location>
        <begin position="11"/>
        <end position="94"/>
    </location>
</feature>
<comment type="caution">
    <text evidence="4">The sequence shown here is derived from an EMBL/GenBank/DDBJ whole genome shotgun (WGS) entry which is preliminary data.</text>
</comment>
<dbReference type="EMBL" id="PJNH01000001">
    <property type="protein sequence ID" value="PKR79336.1"/>
    <property type="molecule type" value="Genomic_DNA"/>
</dbReference>
<comment type="catalytic activity">
    <reaction evidence="2">
        <text>a 3'-end 2',3'-cyclophospho-ribonucleotide-RNA + H2O = a 3'-end 2'-phospho-ribonucleotide-RNA + H(+)</text>
        <dbReference type="Rhea" id="RHEA:11828"/>
        <dbReference type="Rhea" id="RHEA-COMP:10464"/>
        <dbReference type="Rhea" id="RHEA-COMP:17353"/>
        <dbReference type="ChEBI" id="CHEBI:15377"/>
        <dbReference type="ChEBI" id="CHEBI:15378"/>
        <dbReference type="ChEBI" id="CHEBI:83064"/>
        <dbReference type="ChEBI" id="CHEBI:173113"/>
        <dbReference type="EC" id="3.1.4.58"/>
    </reaction>
</comment>
<name>A0A2I0QYC2_9BACI</name>
<proteinExistence type="inferred from homology"/>
<dbReference type="Pfam" id="PF02834">
    <property type="entry name" value="LigT_PEase"/>
    <property type="match status" value="2"/>
</dbReference>
<keyword evidence="1 2" id="KW-0378">Hydrolase</keyword>
<sequence length="185" mass="21881">MADEPHYFIGIPIPSEVSEVLADWQNEVEPFVKYKKWVHMDDFHVTIKFLGAVSSSQVRQVEELMKDLKDYSPFELALNGINFFGKEDQPRVMYGLIEKEENLLSIKNLMETKLKKLGFEEDKRRFRPHVTLAKKWEKDKLQLSLEALNQKLDQTSSSFKVNCINLYRVHPERERKYEVVKTYPI</sequence>
<feature type="active site" description="Proton acceptor" evidence="2">
    <location>
        <position position="129"/>
    </location>
</feature>
<dbReference type="RefSeq" id="WP_101331080.1">
    <property type="nucleotide sequence ID" value="NZ_PJNH01000001.1"/>
</dbReference>
<keyword evidence="5" id="KW-1185">Reference proteome</keyword>
<dbReference type="PANTHER" id="PTHR35561:SF1">
    <property type="entry name" value="RNA 2',3'-CYCLIC PHOSPHODIESTERASE"/>
    <property type="match status" value="1"/>
</dbReference>
<dbReference type="InterPro" id="IPR009097">
    <property type="entry name" value="Cyclic_Pdiesterase"/>
</dbReference>
<dbReference type="OrthoDB" id="9789350at2"/>
<comment type="function">
    <text evidence="2">Hydrolyzes RNA 2',3'-cyclic phosphodiester to an RNA 2'-phosphomonoester.</text>
</comment>
<dbReference type="InterPro" id="IPR014051">
    <property type="entry name" value="Phosphoesterase_HXTX"/>
</dbReference>
<accession>A0A2I0QYC2</accession>
<feature type="domain" description="Phosphoesterase HXTX" evidence="3">
    <location>
        <begin position="100"/>
        <end position="168"/>
    </location>
</feature>
<dbReference type="SUPFAM" id="SSF55144">
    <property type="entry name" value="LigT-like"/>
    <property type="match status" value="1"/>
</dbReference>
<gene>
    <name evidence="4" type="ORF">CEY16_06230</name>
</gene>
<evidence type="ECO:0000256" key="2">
    <source>
        <dbReference type="HAMAP-Rule" id="MF_01940"/>
    </source>
</evidence>
<feature type="short sequence motif" description="HXTX 2" evidence="2">
    <location>
        <begin position="129"/>
        <end position="132"/>
    </location>
</feature>
<reference evidence="4 5" key="1">
    <citation type="submission" date="2017-06" db="EMBL/GenBank/DDBJ databases">
        <title>the draft geome sequence of Illustriluteabacillus marina B3227.</title>
        <authorList>
            <person name="He R.-H."/>
            <person name="Du Z.-J."/>
        </authorList>
    </citation>
    <scope>NUCLEOTIDE SEQUENCE [LARGE SCALE GENOMIC DNA]</scope>
    <source>
        <strain evidence="4 5">B3227</strain>
    </source>
</reference>
<dbReference type="Gene3D" id="3.90.1140.10">
    <property type="entry name" value="Cyclic phosphodiesterase"/>
    <property type="match status" value="1"/>
</dbReference>
<evidence type="ECO:0000313" key="4">
    <source>
        <dbReference type="EMBL" id="PKR79336.1"/>
    </source>
</evidence>
<evidence type="ECO:0000256" key="1">
    <source>
        <dbReference type="ARBA" id="ARBA00022801"/>
    </source>
</evidence>
<dbReference type="AlphaFoldDB" id="A0A2I0QYC2"/>
<dbReference type="EC" id="3.1.4.58" evidence="2"/>
<dbReference type="GO" id="GO:0004113">
    <property type="term" value="F:2',3'-cyclic-nucleotide 3'-phosphodiesterase activity"/>
    <property type="evidence" value="ECO:0007669"/>
    <property type="project" value="InterPro"/>
</dbReference>
<dbReference type="NCBIfam" id="TIGR02258">
    <property type="entry name" value="2_5_ligase"/>
    <property type="match status" value="1"/>
</dbReference>
<dbReference type="GO" id="GO:0008664">
    <property type="term" value="F:RNA 2',3'-cyclic 3'-phosphodiesterase activity"/>
    <property type="evidence" value="ECO:0007669"/>
    <property type="project" value="UniProtKB-EC"/>
</dbReference>
<feature type="short sequence motif" description="HXTX 1" evidence="2">
    <location>
        <begin position="44"/>
        <end position="47"/>
    </location>
</feature>
<comment type="similarity">
    <text evidence="2">Belongs to the 2H phosphoesterase superfamily. ThpR family.</text>
</comment>